<dbReference type="GO" id="GO:0007507">
    <property type="term" value="P:heart development"/>
    <property type="evidence" value="ECO:0007669"/>
    <property type="project" value="TreeGrafter"/>
</dbReference>
<dbReference type="SUPFAM" id="SSF48371">
    <property type="entry name" value="ARM repeat"/>
    <property type="match status" value="1"/>
</dbReference>
<dbReference type="GO" id="GO:0005634">
    <property type="term" value="C:nucleus"/>
    <property type="evidence" value="ECO:0007669"/>
    <property type="project" value="TreeGrafter"/>
</dbReference>
<sequence length="139" mass="15722">KGETQQTATPKERTCSCFPYRPAKRRKDPEDKEKAEEKCPLQNSDNPRGAQWLWSDQLVRAYLSLLDCSKNKITLTAAMGALQNLTLGKGEISEKVAKIIQEQNGLQKIKTLVENDNTLKKAALLLMRNLSRFPDLHDP</sequence>
<dbReference type="InterPro" id="IPR011989">
    <property type="entry name" value="ARM-like"/>
</dbReference>
<feature type="compositionally biased region" description="Basic and acidic residues" evidence="2">
    <location>
        <begin position="27"/>
        <end position="39"/>
    </location>
</feature>
<feature type="region of interest" description="Disordered" evidence="2">
    <location>
        <begin position="1"/>
        <end position="46"/>
    </location>
</feature>
<feature type="non-terminal residue" evidence="3">
    <location>
        <position position="139"/>
    </location>
</feature>
<name>A0A0S7EQQ9_9TELE</name>
<organism evidence="3">
    <name type="scientific">Poeciliopsis prolifica</name>
    <name type="common">blackstripe livebearer</name>
    <dbReference type="NCBI Taxonomy" id="188132"/>
    <lineage>
        <taxon>Eukaryota</taxon>
        <taxon>Metazoa</taxon>
        <taxon>Chordata</taxon>
        <taxon>Craniata</taxon>
        <taxon>Vertebrata</taxon>
        <taxon>Euteleostomi</taxon>
        <taxon>Actinopterygii</taxon>
        <taxon>Neopterygii</taxon>
        <taxon>Teleostei</taxon>
        <taxon>Neoteleostei</taxon>
        <taxon>Acanthomorphata</taxon>
        <taxon>Ovalentaria</taxon>
        <taxon>Atherinomorphae</taxon>
        <taxon>Cyprinodontiformes</taxon>
        <taxon>Poeciliidae</taxon>
        <taxon>Poeciliinae</taxon>
        <taxon>Poeciliopsis</taxon>
    </lineage>
</organism>
<evidence type="ECO:0000256" key="1">
    <source>
        <dbReference type="ARBA" id="ARBA00022737"/>
    </source>
</evidence>
<dbReference type="Gene3D" id="1.25.10.10">
    <property type="entry name" value="Leucine-rich Repeat Variant"/>
    <property type="match status" value="1"/>
</dbReference>
<dbReference type="GO" id="GO:0014704">
    <property type="term" value="C:intercalated disc"/>
    <property type="evidence" value="ECO:0007669"/>
    <property type="project" value="TreeGrafter"/>
</dbReference>
<keyword evidence="1" id="KW-0677">Repeat</keyword>
<dbReference type="GO" id="GO:0005886">
    <property type="term" value="C:plasma membrane"/>
    <property type="evidence" value="ECO:0007669"/>
    <property type="project" value="TreeGrafter"/>
</dbReference>
<dbReference type="PANTHER" id="PTHR10372">
    <property type="entry name" value="PLAKOPHILLIN-RELATED"/>
    <property type="match status" value="1"/>
</dbReference>
<feature type="non-terminal residue" evidence="3">
    <location>
        <position position="1"/>
    </location>
</feature>
<protein>
    <submittedName>
        <fullName evidence="3">PKP2</fullName>
    </submittedName>
</protein>
<dbReference type="GO" id="GO:0072659">
    <property type="term" value="P:protein localization to plasma membrane"/>
    <property type="evidence" value="ECO:0007669"/>
    <property type="project" value="TreeGrafter"/>
</dbReference>
<gene>
    <name evidence="3" type="primary">PKP2</name>
</gene>
<dbReference type="GO" id="GO:0005912">
    <property type="term" value="C:adherens junction"/>
    <property type="evidence" value="ECO:0007669"/>
    <property type="project" value="TreeGrafter"/>
</dbReference>
<evidence type="ECO:0000313" key="3">
    <source>
        <dbReference type="EMBL" id="JAO06901.1"/>
    </source>
</evidence>
<dbReference type="GO" id="GO:0005737">
    <property type="term" value="C:cytoplasm"/>
    <property type="evidence" value="ECO:0007669"/>
    <property type="project" value="TreeGrafter"/>
</dbReference>
<dbReference type="GO" id="GO:0098609">
    <property type="term" value="P:cell-cell adhesion"/>
    <property type="evidence" value="ECO:0007669"/>
    <property type="project" value="InterPro"/>
</dbReference>
<dbReference type="InterPro" id="IPR028435">
    <property type="entry name" value="Plakophilin/d_Catenin"/>
</dbReference>
<dbReference type="GO" id="GO:0002934">
    <property type="term" value="P:desmosome organization"/>
    <property type="evidence" value="ECO:0007669"/>
    <property type="project" value="TreeGrafter"/>
</dbReference>
<dbReference type="PANTHER" id="PTHR10372:SF25">
    <property type="entry name" value="PLAKOPHILIN-2"/>
    <property type="match status" value="1"/>
</dbReference>
<evidence type="ECO:0000256" key="2">
    <source>
        <dbReference type="SAM" id="MobiDB-lite"/>
    </source>
</evidence>
<reference evidence="3" key="1">
    <citation type="submission" date="2014-12" db="EMBL/GenBank/DDBJ databases">
        <title>Parallel Evolution in Life History Adaptation Evident in the Tissue-Specific Poeciliopsis prolifica transcriptome.</title>
        <authorList>
            <person name="Jue N.K."/>
            <person name="Foley R.J."/>
            <person name="Obergfell C."/>
            <person name="Reznick D.N."/>
            <person name="O'Neill R.J."/>
            <person name="O'Neill M.J."/>
        </authorList>
    </citation>
    <scope>NUCLEOTIDE SEQUENCE</scope>
</reference>
<dbReference type="AlphaFoldDB" id="A0A0S7EQQ9"/>
<dbReference type="InterPro" id="IPR016024">
    <property type="entry name" value="ARM-type_fold"/>
</dbReference>
<dbReference type="GO" id="GO:0045110">
    <property type="term" value="P:intermediate filament bundle assembly"/>
    <property type="evidence" value="ECO:0007669"/>
    <property type="project" value="TreeGrafter"/>
</dbReference>
<proteinExistence type="predicted"/>
<dbReference type="EMBL" id="GBYX01474767">
    <property type="protein sequence ID" value="JAO06901.1"/>
    <property type="molecule type" value="Transcribed_RNA"/>
</dbReference>
<accession>A0A0S7EQQ9</accession>